<evidence type="ECO:0000256" key="1">
    <source>
        <dbReference type="ARBA" id="ARBA00022729"/>
    </source>
</evidence>
<feature type="domain" description="SbsA Ig-like" evidence="2">
    <location>
        <begin position="33"/>
        <end position="134"/>
    </location>
</feature>
<dbReference type="InterPro" id="IPR032812">
    <property type="entry name" value="SbsA_Ig"/>
</dbReference>
<proteinExistence type="predicted"/>
<keyword evidence="1" id="KW-0732">Signal</keyword>
<dbReference type="RefSeq" id="WP_095913733.1">
    <property type="nucleotide sequence ID" value="NZ_CP022384.1"/>
</dbReference>
<gene>
    <name evidence="3" type="ORF">CGC53_04865</name>
</gene>
<dbReference type="Pfam" id="PF13205">
    <property type="entry name" value="Big_5"/>
    <property type="match status" value="1"/>
</dbReference>
<name>A0A250F9C6_9FLAO</name>
<organism evidence="3 4">
    <name type="scientific">Capnocytophaga leadbetteri</name>
    <dbReference type="NCBI Taxonomy" id="327575"/>
    <lineage>
        <taxon>Bacteria</taxon>
        <taxon>Pseudomonadati</taxon>
        <taxon>Bacteroidota</taxon>
        <taxon>Flavobacteriia</taxon>
        <taxon>Flavobacteriales</taxon>
        <taxon>Flavobacteriaceae</taxon>
        <taxon>Capnocytophaga</taxon>
    </lineage>
</organism>
<protein>
    <recommendedName>
        <fullName evidence="2">SbsA Ig-like domain-containing protein</fullName>
    </recommendedName>
</protein>
<dbReference type="KEGG" id="clk:CGC53_04865"/>
<dbReference type="AlphaFoldDB" id="A0A250F9C6"/>
<dbReference type="EMBL" id="CP022384">
    <property type="protein sequence ID" value="ATA81729.1"/>
    <property type="molecule type" value="Genomic_DNA"/>
</dbReference>
<evidence type="ECO:0000259" key="2">
    <source>
        <dbReference type="Pfam" id="PF13205"/>
    </source>
</evidence>
<sequence length="552" mass="63166">MKHRLPILLLILTIALSLWQCARRGSPTGGDKDTTPPVLLQAFPPSGTTNFSGKHIRLSFDEFVVTKDLRKQLIISPPMNTFPIISPTSASRKLDISLLDTLKPNTTYVLNFGNSIQDYNEGNPYTDFKYVFSTGATIDSLWYEGDVTDALMPEADLSVTLMLYPYNEQYKDSLVYKHKPTYVTTTLDSLHSFVFEFLKEGKYKLIALKDKGGDYLFNPKDDKIAFLSEPITVEDLKGKPQGAYPKLRLFKEELPYKAHRPTQAAANRISFGFDGGTKGVTITPISPTTPDFRYTVAKDAKKDTLHFWYQPRQKDSLVFTVAHQQRVDTFRLRLKEGKDVKPDSLQIESVFSGDLPMYKDFAFRSNIPLTKVDPAKIKILQGKDSLAKAIPFKAVLDSTQLQYTLLFDKKNDEQYRIEALPHAMTDYFGATNDTLNIKLSTKKAEDLAVFKLHLSTEAVKLNYPLLLQLTSEKATEVLQELYIEKPQAEYVFANVNPAKLRLRLIEDRNGNRRWDTGNFLQQRQPERVWYFPPIVELRANWEVEETWQLKDE</sequence>
<dbReference type="Proteomes" id="UP000217276">
    <property type="component" value="Chromosome"/>
</dbReference>
<evidence type="ECO:0000313" key="4">
    <source>
        <dbReference type="Proteomes" id="UP000217276"/>
    </source>
</evidence>
<keyword evidence="4" id="KW-1185">Reference proteome</keyword>
<accession>A0A250F9C6</accession>
<evidence type="ECO:0000313" key="3">
    <source>
        <dbReference type="EMBL" id="ATA81729.1"/>
    </source>
</evidence>
<reference evidence="4" key="1">
    <citation type="submission" date="2017-06" db="EMBL/GenBank/DDBJ databases">
        <title>Capnocytophaga spp. assemblies.</title>
        <authorList>
            <person name="Gulvik C.A."/>
        </authorList>
    </citation>
    <scope>NUCLEOTIDE SEQUENCE [LARGE SCALE GENOMIC DNA]</scope>
    <source>
        <strain evidence="4">H6253</strain>
    </source>
</reference>